<dbReference type="EMBL" id="AZGY01000010">
    <property type="protein sequence ID" value="KZZ94741.1"/>
    <property type="molecule type" value="Genomic_DNA"/>
</dbReference>
<proteinExistence type="predicted"/>
<keyword evidence="3" id="KW-1185">Reference proteome</keyword>
<accession>A0A168B3I8</accession>
<feature type="compositionally biased region" description="Low complexity" evidence="1">
    <location>
        <begin position="159"/>
        <end position="183"/>
    </location>
</feature>
<feature type="compositionally biased region" description="Low complexity" evidence="1">
    <location>
        <begin position="75"/>
        <end position="99"/>
    </location>
</feature>
<feature type="compositionally biased region" description="Polar residues" evidence="1">
    <location>
        <begin position="192"/>
        <end position="209"/>
    </location>
</feature>
<name>A0A168B3I8_9HYPO</name>
<feature type="region of interest" description="Disordered" evidence="1">
    <location>
        <begin position="55"/>
        <end position="210"/>
    </location>
</feature>
<comment type="caution">
    <text evidence="2">The sequence shown here is derived from an EMBL/GenBank/DDBJ whole genome shotgun (WGS) entry which is preliminary data.</text>
</comment>
<sequence>MSLSRAFTTRRLRGGSDLSEAAKTPQRSNTTKAPQSIRHKISAPVQLIHTTNMLSYNAPDLPRPARSNSTNSQKSASDADSQTTSDSTPPTSPDIASAPQPNHLSCYFQAAGSPTKPMSHIGAEAPAIPRRSPSHTKKNSYDAITRQRSLSRTSRDSDMSMSTRVAPTFSRSASTSTRASTASHRSRPASLKQANAPSPQLPTAPSTSMHAHVKETHPFGHELAQVTELAEEYHGNGRLDVIDEEQQYLNNRGLRKLSADDYLNAVQGLSTTFFPDLNHATATTPLWI</sequence>
<dbReference type="AlphaFoldDB" id="A0A168B3I8"/>
<dbReference type="Proteomes" id="UP000078544">
    <property type="component" value="Unassembled WGS sequence"/>
</dbReference>
<protein>
    <submittedName>
        <fullName evidence="2">Uncharacterized protein</fullName>
    </submittedName>
</protein>
<organism evidence="2 3">
    <name type="scientific">Moelleriella libera RCEF 2490</name>
    <dbReference type="NCBI Taxonomy" id="1081109"/>
    <lineage>
        <taxon>Eukaryota</taxon>
        <taxon>Fungi</taxon>
        <taxon>Dikarya</taxon>
        <taxon>Ascomycota</taxon>
        <taxon>Pezizomycotina</taxon>
        <taxon>Sordariomycetes</taxon>
        <taxon>Hypocreomycetidae</taxon>
        <taxon>Hypocreales</taxon>
        <taxon>Clavicipitaceae</taxon>
        <taxon>Moelleriella</taxon>
    </lineage>
</organism>
<gene>
    <name evidence="2" type="ORF">AAL_04852</name>
</gene>
<evidence type="ECO:0000313" key="3">
    <source>
        <dbReference type="Proteomes" id="UP000078544"/>
    </source>
</evidence>
<evidence type="ECO:0000256" key="1">
    <source>
        <dbReference type="SAM" id="MobiDB-lite"/>
    </source>
</evidence>
<evidence type="ECO:0000313" key="2">
    <source>
        <dbReference type="EMBL" id="KZZ94741.1"/>
    </source>
</evidence>
<dbReference type="OrthoDB" id="5419666at2759"/>
<feature type="region of interest" description="Disordered" evidence="1">
    <location>
        <begin position="1"/>
        <end position="39"/>
    </location>
</feature>
<feature type="compositionally biased region" description="Polar residues" evidence="1">
    <location>
        <begin position="25"/>
        <end position="34"/>
    </location>
</feature>
<dbReference type="STRING" id="1081109.A0A168B3I8"/>
<reference evidence="2 3" key="1">
    <citation type="journal article" date="2016" name="Genome Biol. Evol.">
        <title>Divergent and convergent evolution of fungal pathogenicity.</title>
        <authorList>
            <person name="Shang Y."/>
            <person name="Xiao G."/>
            <person name="Zheng P."/>
            <person name="Cen K."/>
            <person name="Zhan S."/>
            <person name="Wang C."/>
        </authorList>
    </citation>
    <scope>NUCLEOTIDE SEQUENCE [LARGE SCALE GENOMIC DNA]</scope>
    <source>
        <strain evidence="2 3">RCEF 2490</strain>
    </source>
</reference>